<dbReference type="EMBL" id="VDFR01000206">
    <property type="protein sequence ID" value="TNC31316.1"/>
    <property type="molecule type" value="Genomic_DNA"/>
</dbReference>
<protein>
    <submittedName>
        <fullName evidence="1">Uncharacterized protein</fullName>
    </submittedName>
</protein>
<dbReference type="Proteomes" id="UP000306740">
    <property type="component" value="Unassembled WGS sequence"/>
</dbReference>
<accession>A0A5C4ME24</accession>
<comment type="caution">
    <text evidence="1">The sequence shown here is derived from an EMBL/GenBank/DDBJ whole genome shotgun (WGS) entry which is preliminary data.</text>
</comment>
<sequence length="86" mass="10180">MTEPRLGLRYRDVVAHKVELLGWDPKQPDYVSWPRRDGQHLRVRFEKRRMQPPAMRDGWGRLAAALRLARDRLRARATPLFAGRYA</sequence>
<reference evidence="1 2" key="1">
    <citation type="submission" date="2019-05" db="EMBL/GenBank/DDBJ databases">
        <title>Mumia sp. nov., isolated from the intestinal contents of plateau pika (Ochotona curzoniae) in the Qinghai-Tibet plateau of China.</title>
        <authorList>
            <person name="Tian Z."/>
        </authorList>
    </citation>
    <scope>NUCLEOTIDE SEQUENCE [LARGE SCALE GENOMIC DNA]</scope>
    <source>
        <strain evidence="2">527</strain>
    </source>
</reference>
<organism evidence="1 2">
    <name type="scientific">Mumia zhuanghuii</name>
    <dbReference type="NCBI Taxonomy" id="2585211"/>
    <lineage>
        <taxon>Bacteria</taxon>
        <taxon>Bacillati</taxon>
        <taxon>Actinomycetota</taxon>
        <taxon>Actinomycetes</taxon>
        <taxon>Propionibacteriales</taxon>
        <taxon>Nocardioidaceae</taxon>
        <taxon>Mumia</taxon>
    </lineage>
</organism>
<proteinExistence type="predicted"/>
<gene>
    <name evidence="1" type="ORF">FHE65_32115</name>
</gene>
<name>A0A5C4ME24_9ACTN</name>
<dbReference type="RefSeq" id="WP_139107205.1">
    <property type="nucleotide sequence ID" value="NZ_VDFR01000206.1"/>
</dbReference>
<evidence type="ECO:0000313" key="2">
    <source>
        <dbReference type="Proteomes" id="UP000306740"/>
    </source>
</evidence>
<evidence type="ECO:0000313" key="1">
    <source>
        <dbReference type="EMBL" id="TNC31316.1"/>
    </source>
</evidence>
<dbReference type="AlphaFoldDB" id="A0A5C4ME24"/>